<dbReference type="KEGG" id="saqt:GJV85_13570"/>
<proteinExistence type="predicted"/>
<name>A0A975B2X6_9BACT</name>
<evidence type="ECO:0000313" key="3">
    <source>
        <dbReference type="Proteomes" id="UP000671852"/>
    </source>
</evidence>
<organism evidence="2 3">
    <name type="scientific">Sulfurimonas aquatica</name>
    <dbReference type="NCBI Taxonomy" id="2672570"/>
    <lineage>
        <taxon>Bacteria</taxon>
        <taxon>Pseudomonadati</taxon>
        <taxon>Campylobacterota</taxon>
        <taxon>Epsilonproteobacteria</taxon>
        <taxon>Campylobacterales</taxon>
        <taxon>Sulfurimonadaceae</taxon>
        <taxon>Sulfurimonas</taxon>
    </lineage>
</organism>
<dbReference type="AlphaFoldDB" id="A0A975B2X6"/>
<dbReference type="Proteomes" id="UP000671852">
    <property type="component" value="Plasmid pSULFM1"/>
</dbReference>
<geneLocation type="plasmid" evidence="2 3">
    <name>pSULFM1</name>
</geneLocation>
<dbReference type="Gene3D" id="1.10.260.40">
    <property type="entry name" value="lambda repressor-like DNA-binding domains"/>
    <property type="match status" value="1"/>
</dbReference>
<dbReference type="SUPFAM" id="SSF47413">
    <property type="entry name" value="lambda repressor-like DNA-binding domains"/>
    <property type="match status" value="1"/>
</dbReference>
<dbReference type="RefSeq" id="WP_207563227.1">
    <property type="nucleotide sequence ID" value="NZ_CP046073.1"/>
</dbReference>
<dbReference type="GO" id="GO:0003677">
    <property type="term" value="F:DNA binding"/>
    <property type="evidence" value="ECO:0007669"/>
    <property type="project" value="InterPro"/>
</dbReference>
<dbReference type="InterPro" id="IPR010982">
    <property type="entry name" value="Lambda_DNA-bd_dom_sf"/>
</dbReference>
<protein>
    <submittedName>
        <fullName evidence="2">Helix-turn-helix domain-containing protein</fullName>
    </submittedName>
</protein>
<gene>
    <name evidence="2" type="ORF">GJV85_13570</name>
</gene>
<reference evidence="2" key="1">
    <citation type="submission" date="2019-11" db="EMBL/GenBank/DDBJ databases">
        <authorList>
            <person name="Kojima H."/>
        </authorList>
    </citation>
    <scope>NUCLEOTIDE SEQUENCE</scope>
    <source>
        <strain evidence="2">H1576</strain>
        <plasmid evidence="2">pSULFM1</plasmid>
    </source>
</reference>
<reference evidence="2" key="2">
    <citation type="submission" date="2021-04" db="EMBL/GenBank/DDBJ databases">
        <title>Isolation and characterization of a novel species of the genus Sulfurimonas.</title>
        <authorList>
            <person name="Fukui M."/>
        </authorList>
    </citation>
    <scope>NUCLEOTIDE SEQUENCE</scope>
    <source>
        <strain evidence="2">H1576</strain>
        <plasmid evidence="2">pSULFM1</plasmid>
    </source>
</reference>
<dbReference type="EMBL" id="CP046073">
    <property type="protein sequence ID" value="QSZ43198.1"/>
    <property type="molecule type" value="Genomic_DNA"/>
</dbReference>
<evidence type="ECO:0000259" key="1">
    <source>
        <dbReference type="Pfam" id="PF13443"/>
    </source>
</evidence>
<sequence>MKLNKDAIGSSFDDFLEEENILAESDAIAIKRVVAFEVAKSMREKHITKTEMAKRMGTSRSSLTRLLDPLNNSITLATIETALAAIGKRVQIQIV</sequence>
<keyword evidence="3" id="KW-1185">Reference proteome</keyword>
<keyword evidence="2" id="KW-0614">Plasmid</keyword>
<dbReference type="InterPro" id="IPR001387">
    <property type="entry name" value="Cro/C1-type_HTH"/>
</dbReference>
<evidence type="ECO:0000313" key="2">
    <source>
        <dbReference type="EMBL" id="QSZ43198.1"/>
    </source>
</evidence>
<accession>A0A975B2X6</accession>
<feature type="domain" description="HTH cro/C1-type" evidence="1">
    <location>
        <begin position="40"/>
        <end position="81"/>
    </location>
</feature>
<dbReference type="Pfam" id="PF13443">
    <property type="entry name" value="HTH_26"/>
    <property type="match status" value="1"/>
</dbReference>